<reference evidence="2 3" key="1">
    <citation type="journal article" date="2022" name="Nat. Plants">
        <title>Genomes of leafy and leafless Platanthera orchids illuminate the evolution of mycoheterotrophy.</title>
        <authorList>
            <person name="Li M.H."/>
            <person name="Liu K.W."/>
            <person name="Li Z."/>
            <person name="Lu H.C."/>
            <person name="Ye Q.L."/>
            <person name="Zhang D."/>
            <person name="Wang J.Y."/>
            <person name="Li Y.F."/>
            <person name="Zhong Z.M."/>
            <person name="Liu X."/>
            <person name="Yu X."/>
            <person name="Liu D.K."/>
            <person name="Tu X.D."/>
            <person name="Liu B."/>
            <person name="Hao Y."/>
            <person name="Liao X.Y."/>
            <person name="Jiang Y.T."/>
            <person name="Sun W.H."/>
            <person name="Chen J."/>
            <person name="Chen Y.Q."/>
            <person name="Ai Y."/>
            <person name="Zhai J.W."/>
            <person name="Wu S.S."/>
            <person name="Zhou Z."/>
            <person name="Hsiao Y.Y."/>
            <person name="Wu W.L."/>
            <person name="Chen Y.Y."/>
            <person name="Lin Y.F."/>
            <person name="Hsu J.L."/>
            <person name="Li C.Y."/>
            <person name="Wang Z.W."/>
            <person name="Zhao X."/>
            <person name="Zhong W.Y."/>
            <person name="Ma X.K."/>
            <person name="Ma L."/>
            <person name="Huang J."/>
            <person name="Chen G.Z."/>
            <person name="Huang M.Z."/>
            <person name="Huang L."/>
            <person name="Peng D.H."/>
            <person name="Luo Y.B."/>
            <person name="Zou S.Q."/>
            <person name="Chen S.P."/>
            <person name="Lan S."/>
            <person name="Tsai W.C."/>
            <person name="Van de Peer Y."/>
            <person name="Liu Z.J."/>
        </authorList>
    </citation>
    <scope>NUCLEOTIDE SEQUENCE [LARGE SCALE GENOMIC DNA]</scope>
    <source>
        <strain evidence="2">Lor288</strain>
    </source>
</reference>
<gene>
    <name evidence="2" type="ORF">KSP40_PGU018611</name>
</gene>
<proteinExistence type="predicted"/>
<feature type="region of interest" description="Disordered" evidence="1">
    <location>
        <begin position="609"/>
        <end position="637"/>
    </location>
</feature>
<comment type="caution">
    <text evidence="2">The sequence shown here is derived from an EMBL/GenBank/DDBJ whole genome shotgun (WGS) entry which is preliminary data.</text>
</comment>
<dbReference type="PANTHER" id="PTHR34536:SF6">
    <property type="entry name" value="DENTIN SIALOPHOSPHOPROTEIN-LIKE PROTEIN"/>
    <property type="match status" value="1"/>
</dbReference>
<sequence length="637" mass="71919">MRYLSANIREVCEEDKCESDCVRSSVEVGTHNILPYPIVTGSGFTNYDFDPFTYVKKVDEMLHDESRSITTVDSCNNYSGECQTAYDLMGGRIWKNKQLLSPQVEKHQCLTIDVVGNVNATGSPAKQLDQNSCGMIIGGDDKKTIQVLFDESSTKCMTAEGCQFNASQLTSLLFNSHKTFNELLPYKSVYITQYDDTCVNVKVDDSNSYSLSGENLSFCNAASAQTNSPKLINSISEEIMVDTKAIPSLLISNGECRIHGNVHVDNLEKNSLELHFYYEEHSRDSPIDINHATGLEKVDLLGYDDSQYEDGELPESVLNSYGEDEVEEVEIEYVDYGSDYREAESFEAESEFNSQSDLAVGTIEYKPEGRILSTCDVNRFWATEGSQSKCFQKHSTIKDYSKAIYGEGEVGGDILRDSGKVLDVNMASEAHTREEKRFISSNLPTDVGVVSGNAIQPSSSRMKSSGWEKLPKHKEFSGYASVSIIYSLPSHASKWCNSERIFQDRLWYHDEPKHPRERSPAISSSQRNRLKDMDSRIRMKPDEYYEPNYSERFQEEYCGYGRGSKPDGIRDDQRGKNNMYEVLHHEGHLESNDNMSCLHYDSGISAHNQRQKSLGLQPRQSLRSFDRSIDSQNVDSP</sequence>
<protein>
    <submittedName>
        <fullName evidence="2">Uncharacterized protein</fullName>
    </submittedName>
</protein>
<feature type="region of interest" description="Disordered" evidence="1">
    <location>
        <begin position="512"/>
        <end position="533"/>
    </location>
</feature>
<keyword evidence="3" id="KW-1185">Reference proteome</keyword>
<organism evidence="2 3">
    <name type="scientific">Platanthera guangdongensis</name>
    <dbReference type="NCBI Taxonomy" id="2320717"/>
    <lineage>
        <taxon>Eukaryota</taxon>
        <taxon>Viridiplantae</taxon>
        <taxon>Streptophyta</taxon>
        <taxon>Embryophyta</taxon>
        <taxon>Tracheophyta</taxon>
        <taxon>Spermatophyta</taxon>
        <taxon>Magnoliopsida</taxon>
        <taxon>Liliopsida</taxon>
        <taxon>Asparagales</taxon>
        <taxon>Orchidaceae</taxon>
        <taxon>Orchidoideae</taxon>
        <taxon>Orchideae</taxon>
        <taxon>Orchidinae</taxon>
        <taxon>Platanthera</taxon>
    </lineage>
</organism>
<evidence type="ECO:0000313" key="2">
    <source>
        <dbReference type="EMBL" id="KAK8958721.1"/>
    </source>
</evidence>
<name>A0ABR2M483_9ASPA</name>
<evidence type="ECO:0000256" key="1">
    <source>
        <dbReference type="SAM" id="MobiDB-lite"/>
    </source>
</evidence>
<evidence type="ECO:0000313" key="3">
    <source>
        <dbReference type="Proteomes" id="UP001412067"/>
    </source>
</evidence>
<dbReference type="PANTHER" id="PTHR34536">
    <property type="entry name" value="DENTIN SIALOPHOSPHOPROTEIN-LIKE PROTEIN"/>
    <property type="match status" value="1"/>
</dbReference>
<feature type="compositionally biased region" description="Polar residues" evidence="1">
    <location>
        <begin position="609"/>
        <end position="623"/>
    </location>
</feature>
<dbReference type="EMBL" id="JBBWWR010000012">
    <property type="protein sequence ID" value="KAK8958721.1"/>
    <property type="molecule type" value="Genomic_DNA"/>
</dbReference>
<dbReference type="Proteomes" id="UP001412067">
    <property type="component" value="Unassembled WGS sequence"/>
</dbReference>
<accession>A0ABR2M483</accession>